<dbReference type="AlphaFoldDB" id="G5LRB5"/>
<organism evidence="1 2">
    <name type="scientific">Salmonella enterica subsp. enterica serovar Alachua str. R6-377</name>
    <dbReference type="NCBI Taxonomy" id="913241"/>
    <lineage>
        <taxon>Bacteria</taxon>
        <taxon>Pseudomonadati</taxon>
        <taxon>Pseudomonadota</taxon>
        <taxon>Gammaproteobacteria</taxon>
        <taxon>Enterobacterales</taxon>
        <taxon>Enterobacteriaceae</taxon>
        <taxon>Salmonella</taxon>
    </lineage>
</organism>
<dbReference type="Proteomes" id="UP000004642">
    <property type="component" value="Unassembled WGS sequence"/>
</dbReference>
<comment type="caution">
    <text evidence="1">The sequence shown here is derived from an EMBL/GenBank/DDBJ whole genome shotgun (WGS) entry which is preliminary data.</text>
</comment>
<sequence length="40" mass="4748">MLAQRQTQLPFLQAAGYLRRQVFRTFKNQVLPGNPFDLWP</sequence>
<proteinExistence type="predicted"/>
<evidence type="ECO:0000313" key="2">
    <source>
        <dbReference type="Proteomes" id="UP000004642"/>
    </source>
</evidence>
<gene>
    <name evidence="1" type="ORF">LTSEALA_3442</name>
</gene>
<reference evidence="1 2" key="1">
    <citation type="journal article" date="2011" name="BMC Genomics">
        <title>Genome sequencing reveals diversification of virulence factor content and possible host adaptation in distinct subpopulations of Salmonella enterica.</title>
        <authorList>
            <person name="den Bakker H.C."/>
            <person name="Moreno Switt A.I."/>
            <person name="Govoni G."/>
            <person name="Cummings C.A."/>
            <person name="Ranieri M.L."/>
            <person name="Degoricija L."/>
            <person name="Hoelzer K."/>
            <person name="Rodriguez-Rivera L.D."/>
            <person name="Brown S."/>
            <person name="Bolchacova E."/>
            <person name="Furtado M.R."/>
            <person name="Wiedmann M."/>
        </authorList>
    </citation>
    <scope>NUCLEOTIDE SEQUENCE [LARGE SCALE GENOMIC DNA]</scope>
    <source>
        <strain evidence="1 2">R6-377</strain>
    </source>
</reference>
<evidence type="ECO:0000313" key="1">
    <source>
        <dbReference type="EMBL" id="EHC36188.1"/>
    </source>
</evidence>
<accession>G5LRB5</accession>
<protein>
    <submittedName>
        <fullName evidence="1">Uncharacterized protein</fullName>
    </submittedName>
</protein>
<name>G5LRB5_SALET</name>
<dbReference type="EMBL" id="AFCJ01001482">
    <property type="protein sequence ID" value="EHC36188.1"/>
    <property type="molecule type" value="Genomic_DNA"/>
</dbReference>